<reference evidence="4" key="1">
    <citation type="submission" date="2022-12" db="EMBL/GenBank/DDBJ databases">
        <title>Marinomonas 15G1-11 sp. nov, isolated from marine algae.</title>
        <authorList>
            <person name="Butt M."/>
            <person name="Choi D.G."/>
            <person name="Kim J.M."/>
            <person name="Lee J.K."/>
            <person name="Baek J.H."/>
            <person name="Jeon C.O."/>
        </authorList>
    </citation>
    <scope>NUCLEOTIDE SEQUENCE</scope>
    <source>
        <strain evidence="4">15G1-11</strain>
    </source>
</reference>
<dbReference type="Proteomes" id="UP001149719">
    <property type="component" value="Unassembled WGS sequence"/>
</dbReference>
<comment type="caution">
    <text evidence="4">The sequence shown here is derived from an EMBL/GenBank/DDBJ whole genome shotgun (WGS) entry which is preliminary data.</text>
</comment>
<keyword evidence="5" id="KW-1185">Reference proteome</keyword>
<accession>A0ABT4JV62</accession>
<evidence type="ECO:0000256" key="1">
    <source>
        <dbReference type="ARBA" id="ARBA00023125"/>
    </source>
</evidence>
<evidence type="ECO:0000313" key="4">
    <source>
        <dbReference type="EMBL" id="MCZ2722286.1"/>
    </source>
</evidence>
<feature type="DNA-binding region" description="H-T-H motif" evidence="2">
    <location>
        <begin position="33"/>
        <end position="52"/>
    </location>
</feature>
<dbReference type="InterPro" id="IPR050624">
    <property type="entry name" value="HTH-type_Tx_Regulator"/>
</dbReference>
<organism evidence="4 5">
    <name type="scientific">Marinomonas phaeophyticola</name>
    <dbReference type="NCBI Taxonomy" id="3004091"/>
    <lineage>
        <taxon>Bacteria</taxon>
        <taxon>Pseudomonadati</taxon>
        <taxon>Pseudomonadota</taxon>
        <taxon>Gammaproteobacteria</taxon>
        <taxon>Oceanospirillales</taxon>
        <taxon>Oceanospirillaceae</taxon>
        <taxon>Marinomonas</taxon>
    </lineage>
</organism>
<name>A0ABT4JV62_9GAMM</name>
<dbReference type="RefSeq" id="WP_269125804.1">
    <property type="nucleotide sequence ID" value="NZ_JAPUBN010000017.1"/>
</dbReference>
<dbReference type="PANTHER" id="PTHR43479">
    <property type="entry name" value="ACREF/ENVCD OPERON REPRESSOR-RELATED"/>
    <property type="match status" value="1"/>
</dbReference>
<evidence type="ECO:0000259" key="3">
    <source>
        <dbReference type="PROSITE" id="PS50977"/>
    </source>
</evidence>
<keyword evidence="1 2" id="KW-0238">DNA-binding</keyword>
<evidence type="ECO:0000313" key="5">
    <source>
        <dbReference type="Proteomes" id="UP001149719"/>
    </source>
</evidence>
<protein>
    <submittedName>
        <fullName evidence="4">TetR/AcrR family transcriptional regulator</fullName>
    </submittedName>
</protein>
<gene>
    <name evidence="4" type="ORF">O1D97_11760</name>
</gene>
<dbReference type="Pfam" id="PF00440">
    <property type="entry name" value="TetR_N"/>
    <property type="match status" value="1"/>
</dbReference>
<sequence>MNSLRQKKKLVTRERIKSTAKKFFIEKGVAATNTRAISKECGVAVGTFFSHFPDKLSLIKELFFEEMDLALQNSADESYIESRHPVTFFEFYTDILFSFYGNNIESTHLVLMDSLINGGFFTQQMQVLQGKSIDKFCKVGVDRSVAQVFCENMAANFLHVLLGELSSSHYSAQNAQQRLTELNKPFFVSYQSALSSFNRQKLRID</sequence>
<dbReference type="InterPro" id="IPR009057">
    <property type="entry name" value="Homeodomain-like_sf"/>
</dbReference>
<dbReference type="SUPFAM" id="SSF46689">
    <property type="entry name" value="Homeodomain-like"/>
    <property type="match status" value="1"/>
</dbReference>
<dbReference type="PROSITE" id="PS50977">
    <property type="entry name" value="HTH_TETR_2"/>
    <property type="match status" value="1"/>
</dbReference>
<dbReference type="Gene3D" id="1.10.357.10">
    <property type="entry name" value="Tetracycline Repressor, domain 2"/>
    <property type="match status" value="1"/>
</dbReference>
<dbReference type="InterPro" id="IPR001647">
    <property type="entry name" value="HTH_TetR"/>
</dbReference>
<feature type="domain" description="HTH tetR-type" evidence="3">
    <location>
        <begin position="10"/>
        <end position="70"/>
    </location>
</feature>
<proteinExistence type="predicted"/>
<dbReference type="PANTHER" id="PTHR43479:SF11">
    <property type="entry name" value="ACREF_ENVCD OPERON REPRESSOR-RELATED"/>
    <property type="match status" value="1"/>
</dbReference>
<evidence type="ECO:0000256" key="2">
    <source>
        <dbReference type="PROSITE-ProRule" id="PRU00335"/>
    </source>
</evidence>
<dbReference type="EMBL" id="JAPUBN010000017">
    <property type="protein sequence ID" value="MCZ2722286.1"/>
    <property type="molecule type" value="Genomic_DNA"/>
</dbReference>
<dbReference type="PRINTS" id="PR00455">
    <property type="entry name" value="HTHTETR"/>
</dbReference>